<evidence type="ECO:0000256" key="8">
    <source>
        <dbReference type="SAM" id="Phobius"/>
    </source>
</evidence>
<evidence type="ECO:0000313" key="10">
    <source>
        <dbReference type="WBParaSite" id="Hba_19927"/>
    </source>
</evidence>
<protein>
    <submittedName>
        <fullName evidence="10">Prominin-1</fullName>
    </submittedName>
</protein>
<feature type="transmembrane region" description="Helical" evidence="8">
    <location>
        <begin position="175"/>
        <end position="195"/>
    </location>
</feature>
<feature type="transmembrane region" description="Helical" evidence="8">
    <location>
        <begin position="294"/>
        <end position="320"/>
    </location>
</feature>
<evidence type="ECO:0000256" key="3">
    <source>
        <dbReference type="ARBA" id="ARBA00022692"/>
    </source>
</evidence>
<name>A0A1I7XQ55_HETBA</name>
<evidence type="ECO:0000256" key="7">
    <source>
        <dbReference type="SAM" id="Coils"/>
    </source>
</evidence>
<dbReference type="PANTHER" id="PTHR22730">
    <property type="entry name" value="PROMININ PROM PROTEIN"/>
    <property type="match status" value="1"/>
</dbReference>
<evidence type="ECO:0000256" key="4">
    <source>
        <dbReference type="ARBA" id="ARBA00022989"/>
    </source>
</evidence>
<dbReference type="Pfam" id="PF05478">
    <property type="entry name" value="Prominin"/>
    <property type="match status" value="2"/>
</dbReference>
<accession>A0A1I7XQ55</accession>
<evidence type="ECO:0000256" key="1">
    <source>
        <dbReference type="ARBA" id="ARBA00004141"/>
    </source>
</evidence>
<reference evidence="10" key="1">
    <citation type="submission" date="2016-11" db="UniProtKB">
        <authorList>
            <consortium name="WormBaseParasite"/>
        </authorList>
    </citation>
    <scope>IDENTIFICATION</scope>
</reference>
<evidence type="ECO:0000313" key="9">
    <source>
        <dbReference type="Proteomes" id="UP000095283"/>
    </source>
</evidence>
<dbReference type="AlphaFoldDB" id="A0A1I7XQ55"/>
<feature type="coiled-coil region" evidence="7">
    <location>
        <begin position="52"/>
        <end position="79"/>
    </location>
</feature>
<dbReference type="WBParaSite" id="Hba_19927">
    <property type="protein sequence ID" value="Hba_19927"/>
    <property type="gene ID" value="Hba_19927"/>
</dbReference>
<feature type="transmembrane region" description="Helical" evidence="8">
    <location>
        <begin position="601"/>
        <end position="626"/>
    </location>
</feature>
<keyword evidence="7" id="KW-0175">Coiled coil</keyword>
<proteinExistence type="inferred from homology"/>
<evidence type="ECO:0000256" key="6">
    <source>
        <dbReference type="ARBA" id="ARBA00023180"/>
    </source>
</evidence>
<evidence type="ECO:0000256" key="5">
    <source>
        <dbReference type="ARBA" id="ARBA00023136"/>
    </source>
</evidence>
<keyword evidence="6" id="KW-0325">Glycoprotein</keyword>
<sequence length="660" mass="75525">MTDLELISIDQMNETSHRPRFGSHGNVAGSFSQECFLYSVLFSPFFTSYTGAKDVQSTVHEAQRQIKVLNENGNRFEIEFARLRKTATEELLQCVANEIDPLKAMCHKAEKLLESMQGTQMRFIVSELLSPSIDEALQQIISTNISELLSASNSHFIITENALQTEIDKKVYCEYFSSSIIVPRLFFIYFGFLAAKNMLKQIGDDLFVVAETISTQIRQINFDELYNKISKVSDTKQSPVMKYVHYSWYASLALTSVFVLIAFCFLIGLFYGVCGRRPTFYNDDCCVRSTGGRFYSCGIWLTVLMFTVLAIITAVLLFVFGNSSNLICQPLRDPLSRPDLMSSANGFNVCMKTFIRFLKLLERYMEMWRGNERKLNDLNVLFDQRTPADVIRACQRNETFYEIFELDKKYHLNQLKEFEKESYIQLEKFLRHTLDDLPTINPVNAIISKQDLDRLESLGSINISQLSQEGIDRVKSTITELDLLYKSKLFENNSDNSSGRPKAVTSVDMISYRLKDMQIPVSSLLGKLQHAQALLSDDIKQHFKHASKDELDSIADSVNQYIYHVKFQMQHEVSSCTPIAELSTSFTSALCSHTIDPLNGAWMSMLVCLLCLVPIVIFSTTLVNLYENMHSFPKYIVEPPQEHHQMSSFITDTYDTRQKP</sequence>
<keyword evidence="9" id="KW-1185">Reference proteome</keyword>
<dbReference type="GO" id="GO:0016020">
    <property type="term" value="C:membrane"/>
    <property type="evidence" value="ECO:0007669"/>
    <property type="project" value="UniProtKB-SubCell"/>
</dbReference>
<organism evidence="9 10">
    <name type="scientific">Heterorhabditis bacteriophora</name>
    <name type="common">Entomopathogenic nematode worm</name>
    <dbReference type="NCBI Taxonomy" id="37862"/>
    <lineage>
        <taxon>Eukaryota</taxon>
        <taxon>Metazoa</taxon>
        <taxon>Ecdysozoa</taxon>
        <taxon>Nematoda</taxon>
        <taxon>Chromadorea</taxon>
        <taxon>Rhabditida</taxon>
        <taxon>Rhabditina</taxon>
        <taxon>Rhabditomorpha</taxon>
        <taxon>Strongyloidea</taxon>
        <taxon>Heterorhabditidae</taxon>
        <taxon>Heterorhabditis</taxon>
    </lineage>
</organism>
<keyword evidence="3 8" id="KW-0812">Transmembrane</keyword>
<keyword evidence="5 8" id="KW-0472">Membrane</keyword>
<dbReference type="Proteomes" id="UP000095283">
    <property type="component" value="Unplaced"/>
</dbReference>
<feature type="transmembrane region" description="Helical" evidence="8">
    <location>
        <begin position="248"/>
        <end position="273"/>
    </location>
</feature>
<dbReference type="PANTHER" id="PTHR22730:SF1">
    <property type="entry name" value="PROMININ-LIKE PROTEIN"/>
    <property type="match status" value="1"/>
</dbReference>
<keyword evidence="4 8" id="KW-1133">Transmembrane helix</keyword>
<comment type="similarity">
    <text evidence="2">Belongs to the prominin family.</text>
</comment>
<evidence type="ECO:0000256" key="2">
    <source>
        <dbReference type="ARBA" id="ARBA00006058"/>
    </source>
</evidence>
<comment type="subcellular location">
    <subcellularLocation>
        <location evidence="1">Membrane</location>
        <topology evidence="1">Multi-pass membrane protein</topology>
    </subcellularLocation>
</comment>
<dbReference type="InterPro" id="IPR008795">
    <property type="entry name" value="Prominin"/>
</dbReference>